<keyword evidence="2 3" id="KW-0808">Transferase</keyword>
<dbReference type="EMBL" id="SSNT01000005">
    <property type="protein sequence ID" value="THF81149.1"/>
    <property type="molecule type" value="Genomic_DNA"/>
</dbReference>
<sequence length="220" mass="23793">MVKPKELIAMRAAKELKDGNIVNLGIGIPTLVSKYIESKHVFLHTENGLLGVDDLKTKDDIDPLIVNAGKLPIGEAIGASYFSSADSFAMIRGGHIDVAILGALQVDENGYIANWAIPGENIMGVGGAMDLMSGAKKIIVTTNHTNKKGESKLVKSCSYPITSIRKVDVIITDLAVFEMKNNTLTLIELMPGIQLEEVRSKTESNFVIAESLKEVILDEK</sequence>
<dbReference type="RefSeq" id="WP_136352746.1">
    <property type="nucleotide sequence ID" value="NZ_CP046266.1"/>
</dbReference>
<dbReference type="Gene3D" id="3.40.1080.10">
    <property type="entry name" value="Glutaconate Coenzyme A-transferase"/>
    <property type="match status" value="1"/>
</dbReference>
<comment type="caution">
    <text evidence="3">The sequence shown here is derived from an EMBL/GenBank/DDBJ whole genome shotgun (WGS) entry which is preliminary data.</text>
</comment>
<evidence type="ECO:0000313" key="4">
    <source>
        <dbReference type="Proteomes" id="UP000310334"/>
    </source>
</evidence>
<dbReference type="PANTHER" id="PTHR13707:SF57">
    <property type="entry name" value="SUCCINYL-COA:3-KETOACID COENZYME A TRANSFERASE SUBUNIT B-RELATED"/>
    <property type="match status" value="1"/>
</dbReference>
<dbReference type="SMART" id="SM00882">
    <property type="entry name" value="CoA_trans"/>
    <property type="match status" value="1"/>
</dbReference>
<protein>
    <submittedName>
        <fullName evidence="3">3-oxoacid CoA-transferase subunit B</fullName>
    </submittedName>
</protein>
<evidence type="ECO:0000313" key="3">
    <source>
        <dbReference type="EMBL" id="THF81149.1"/>
    </source>
</evidence>
<dbReference type="PANTHER" id="PTHR13707">
    <property type="entry name" value="KETOACID-COENZYME A TRANSFERASE"/>
    <property type="match status" value="1"/>
</dbReference>
<dbReference type="OrthoDB" id="9778604at2"/>
<proteinExistence type="inferred from homology"/>
<dbReference type="SUPFAM" id="SSF100950">
    <property type="entry name" value="NagB/RpiA/CoA transferase-like"/>
    <property type="match status" value="1"/>
</dbReference>
<dbReference type="GO" id="GO:0008410">
    <property type="term" value="F:CoA-transferase activity"/>
    <property type="evidence" value="ECO:0007669"/>
    <property type="project" value="InterPro"/>
</dbReference>
<accession>A0A4S4C0K6</accession>
<gene>
    <name evidence="3" type="ORF">E6W99_07030</name>
</gene>
<comment type="similarity">
    <text evidence="1">Belongs to the 3-oxoacid CoA-transferase subunit B family.</text>
</comment>
<dbReference type="NCBIfam" id="TIGR02428">
    <property type="entry name" value="pcaJ_scoB_fam"/>
    <property type="match status" value="1"/>
</dbReference>
<evidence type="ECO:0000256" key="2">
    <source>
        <dbReference type="ARBA" id="ARBA00022679"/>
    </source>
</evidence>
<dbReference type="InterPro" id="IPR012791">
    <property type="entry name" value="3-oxoacid_CoA-transf_B"/>
</dbReference>
<keyword evidence="4" id="KW-1185">Reference proteome</keyword>
<dbReference type="Pfam" id="PF01144">
    <property type="entry name" value="CoA_trans"/>
    <property type="match status" value="1"/>
</dbReference>
<organism evidence="3 4">
    <name type="scientific">Metabacillus sediminilitoris</name>
    <dbReference type="NCBI Taxonomy" id="2567941"/>
    <lineage>
        <taxon>Bacteria</taxon>
        <taxon>Bacillati</taxon>
        <taxon>Bacillota</taxon>
        <taxon>Bacilli</taxon>
        <taxon>Bacillales</taxon>
        <taxon>Bacillaceae</taxon>
        <taxon>Metabacillus</taxon>
    </lineage>
</organism>
<dbReference type="InterPro" id="IPR004165">
    <property type="entry name" value="CoA_trans_fam_I"/>
</dbReference>
<name>A0A4S4C0K6_9BACI</name>
<dbReference type="AlphaFoldDB" id="A0A4S4C0K6"/>
<reference evidence="3 4" key="1">
    <citation type="submission" date="2019-04" db="EMBL/GenBank/DDBJ databases">
        <title>Bacillus sediminilitoris sp. nov., isolated from a tidal flat sediment on the East China Sea.</title>
        <authorList>
            <person name="Wei Y."/>
            <person name="Mao H."/>
            <person name="Fang J."/>
        </authorList>
    </citation>
    <scope>NUCLEOTIDE SEQUENCE [LARGE SCALE GENOMIC DNA]</scope>
    <source>
        <strain evidence="3 4">DSL-17</strain>
    </source>
</reference>
<dbReference type="Proteomes" id="UP000310334">
    <property type="component" value="Unassembled WGS sequence"/>
</dbReference>
<dbReference type="InterPro" id="IPR037171">
    <property type="entry name" value="NagB/RpiA_transferase-like"/>
</dbReference>
<evidence type="ECO:0000256" key="1">
    <source>
        <dbReference type="ARBA" id="ARBA00007047"/>
    </source>
</evidence>